<evidence type="ECO:0000313" key="3">
    <source>
        <dbReference type="Proteomes" id="UP000515511"/>
    </source>
</evidence>
<gene>
    <name evidence="2" type="ORF">F1C12_10255</name>
</gene>
<sequence>MGLIYRSVDSSNVIAALAKNLEHGQSVLAQLRSANIAALGSLDGGDLSGKAYAAARVLFEEQVGSAIAEHQELFDSIQRDLDTYVRQDAKVSPYAVLHEDELNVQLRASQAMKAETENLIEINTAVAGAISPVPLLGDSLRMLNRQLEMVVDQMDRTIRGLEDRLLALREFDAATGGIFQQSAIVSAASVSMVAAAKKVQGGPADADGHGFSLGPPRRPSITWDEDFIYNSDTPTFQDHANSVKWMAMLRGAQLLRAGDLADALAAYQHYWSNTGDPFVIDFQKAYGDDPVIAGNVDEAIRIAQISADSFAAEGRASFSITGRAGPAGGYPSTEAESHRRLPTVDERRRSGERRPGHDDRGCSCRGLLQLQPGAVRHRVGRVRRRERQIHRSRLGPTFRDDG</sequence>
<accession>A0A7G6YAF4</accession>
<evidence type="ECO:0000256" key="1">
    <source>
        <dbReference type="SAM" id="MobiDB-lite"/>
    </source>
</evidence>
<protein>
    <submittedName>
        <fullName evidence="2">Uncharacterized protein</fullName>
    </submittedName>
</protein>
<dbReference type="AlphaFoldDB" id="A0A7G6YAF4"/>
<reference evidence="3" key="1">
    <citation type="submission" date="2019-09" db="EMBL/GenBank/DDBJ databases">
        <title>Antimicrobial potential of Antarctic Bacteria.</title>
        <authorList>
            <person name="Benaud N."/>
            <person name="Edwards R.J."/>
            <person name="Ferrari B.C."/>
        </authorList>
    </citation>
    <scope>NUCLEOTIDE SEQUENCE [LARGE SCALE GENOMIC DNA]</scope>
    <source>
        <strain evidence="3">INR9</strain>
    </source>
</reference>
<dbReference type="RefSeq" id="WP_185278631.1">
    <property type="nucleotide sequence ID" value="NZ_CP043641.1"/>
</dbReference>
<dbReference type="EMBL" id="CP043641">
    <property type="protein sequence ID" value="QNE35469.1"/>
    <property type="molecule type" value="Genomic_DNA"/>
</dbReference>
<feature type="region of interest" description="Disordered" evidence="1">
    <location>
        <begin position="321"/>
        <end position="402"/>
    </location>
</feature>
<name>A0A7G6YAF4_9MICO</name>
<feature type="compositionally biased region" description="Basic residues" evidence="1">
    <location>
        <begin position="375"/>
        <end position="393"/>
    </location>
</feature>
<dbReference type="KEGG" id="lse:F1C12_10255"/>
<evidence type="ECO:0000313" key="2">
    <source>
        <dbReference type="EMBL" id="QNE35469.1"/>
    </source>
</evidence>
<organism evidence="2 3">
    <name type="scientific">Leifsonia shinshuensis</name>
    <dbReference type="NCBI Taxonomy" id="150026"/>
    <lineage>
        <taxon>Bacteria</taxon>
        <taxon>Bacillati</taxon>
        <taxon>Actinomycetota</taxon>
        <taxon>Actinomycetes</taxon>
        <taxon>Micrococcales</taxon>
        <taxon>Microbacteriaceae</taxon>
        <taxon>Leifsonia</taxon>
    </lineage>
</organism>
<proteinExistence type="predicted"/>
<dbReference type="Proteomes" id="UP000515511">
    <property type="component" value="Chromosome"/>
</dbReference>
<feature type="compositionally biased region" description="Basic and acidic residues" evidence="1">
    <location>
        <begin position="335"/>
        <end position="362"/>
    </location>
</feature>